<evidence type="ECO:0000313" key="13">
    <source>
        <dbReference type="EMBL" id="PFK30946.1"/>
    </source>
</evidence>
<reference evidence="13 14" key="1">
    <citation type="submission" date="2017-09" db="EMBL/GenBank/DDBJ databases">
        <title>Large-scale bioinformatics analysis of Bacillus genomes uncovers conserved roles of natural products in bacterial physiology.</title>
        <authorList>
            <consortium name="Agbiome Team Llc"/>
            <person name="Bleich R.M."/>
            <person name="Grubbs K.J."/>
            <person name="Santa Maria K.C."/>
            <person name="Allen S.E."/>
            <person name="Farag S."/>
            <person name="Shank E.A."/>
            <person name="Bowers A."/>
        </authorList>
    </citation>
    <scope>NUCLEOTIDE SEQUENCE [LARGE SCALE GENOMIC DNA]</scope>
    <source>
        <strain evidence="13 14">AFS083043</strain>
    </source>
</reference>
<dbReference type="Pfam" id="PF06574">
    <property type="entry name" value="FAD_syn"/>
    <property type="match status" value="1"/>
</dbReference>
<evidence type="ECO:0000256" key="6">
    <source>
        <dbReference type="ARBA" id="ARBA00022679"/>
    </source>
</evidence>
<evidence type="ECO:0000256" key="8">
    <source>
        <dbReference type="ARBA" id="ARBA00022741"/>
    </source>
</evidence>
<evidence type="ECO:0000256" key="2">
    <source>
        <dbReference type="ARBA" id="ARBA00010214"/>
    </source>
</evidence>
<dbReference type="CDD" id="cd02064">
    <property type="entry name" value="FAD_synthetase_N"/>
    <property type="match status" value="1"/>
</dbReference>
<evidence type="ECO:0000313" key="14">
    <source>
        <dbReference type="Proteomes" id="UP000242656"/>
    </source>
</evidence>
<comment type="pathway">
    <text evidence="1">Cofactor biosynthesis; FAD biosynthesis; FAD from FMN: step 1/1.</text>
</comment>
<dbReference type="EC" id="2.7.7.2" evidence="3"/>
<keyword evidence="5" id="KW-0288">FMN</keyword>
<dbReference type="GO" id="GO:0005524">
    <property type="term" value="F:ATP binding"/>
    <property type="evidence" value="ECO:0007669"/>
    <property type="project" value="UniProtKB-KW"/>
</dbReference>
<evidence type="ECO:0000256" key="5">
    <source>
        <dbReference type="ARBA" id="ARBA00022643"/>
    </source>
</evidence>
<evidence type="ECO:0000256" key="3">
    <source>
        <dbReference type="ARBA" id="ARBA00012393"/>
    </source>
</evidence>
<sequence length="182" mass="20859">MKIIYIHDNYVPKLIKSIVSIGAFDGVHKGHQTVIRNAVEKSKELKITNVVYTFDPPPRTYFQGAEVLTSIDEKLNRFQDLGVEHVVVNRFDESYVTRTASHFIQELQRLCPAGIYVGEDFGFGKNREGDIELLMKYFAVSIVEEICCEDGERISSTRIRNHLFQGELQRSHSLLGWPIKTI</sequence>
<dbReference type="EMBL" id="NUWN01000100">
    <property type="protein sequence ID" value="PFK30946.1"/>
    <property type="molecule type" value="Genomic_DNA"/>
</dbReference>
<dbReference type="Proteomes" id="UP000242656">
    <property type="component" value="Unassembled WGS sequence"/>
</dbReference>
<keyword evidence="6" id="KW-0808">Transferase</keyword>
<dbReference type="PANTHER" id="PTHR22749:SF6">
    <property type="entry name" value="RIBOFLAVIN KINASE"/>
    <property type="match status" value="1"/>
</dbReference>
<dbReference type="GO" id="GO:0009398">
    <property type="term" value="P:FMN biosynthetic process"/>
    <property type="evidence" value="ECO:0007669"/>
    <property type="project" value="TreeGrafter"/>
</dbReference>
<evidence type="ECO:0000256" key="4">
    <source>
        <dbReference type="ARBA" id="ARBA00022630"/>
    </source>
</evidence>
<dbReference type="Gene3D" id="3.40.50.620">
    <property type="entry name" value="HUPs"/>
    <property type="match status" value="1"/>
</dbReference>
<dbReference type="UniPathway" id="UPA00277">
    <property type="reaction ID" value="UER00407"/>
</dbReference>
<feature type="domain" description="FAD synthetase" evidence="12">
    <location>
        <begin position="16"/>
        <end position="158"/>
    </location>
</feature>
<protein>
    <recommendedName>
        <fullName evidence="3">FAD synthase</fullName>
        <ecNumber evidence="3">2.7.7.2</ecNumber>
    </recommendedName>
</protein>
<keyword evidence="4" id="KW-0285">Flavoprotein</keyword>
<evidence type="ECO:0000256" key="10">
    <source>
        <dbReference type="ARBA" id="ARBA00022840"/>
    </source>
</evidence>
<dbReference type="GO" id="GO:0006747">
    <property type="term" value="P:FAD biosynthetic process"/>
    <property type="evidence" value="ECO:0007669"/>
    <property type="project" value="UniProtKB-UniPathway"/>
</dbReference>
<dbReference type="GO" id="GO:0008531">
    <property type="term" value="F:riboflavin kinase activity"/>
    <property type="evidence" value="ECO:0007669"/>
    <property type="project" value="TreeGrafter"/>
</dbReference>
<dbReference type="SUPFAM" id="SSF52374">
    <property type="entry name" value="Nucleotidylyl transferase"/>
    <property type="match status" value="1"/>
</dbReference>
<dbReference type="InterPro" id="IPR014729">
    <property type="entry name" value="Rossmann-like_a/b/a_fold"/>
</dbReference>
<dbReference type="PANTHER" id="PTHR22749">
    <property type="entry name" value="RIBOFLAVIN KINASE/FMN ADENYLYLTRANSFERASE"/>
    <property type="match status" value="1"/>
</dbReference>
<keyword evidence="9" id="KW-0274">FAD</keyword>
<keyword evidence="8" id="KW-0547">Nucleotide-binding</keyword>
<evidence type="ECO:0000256" key="11">
    <source>
        <dbReference type="ARBA" id="ARBA00049494"/>
    </source>
</evidence>
<dbReference type="RefSeq" id="WP_098492506.1">
    <property type="nucleotide sequence ID" value="NZ_NUWN01000100.1"/>
</dbReference>
<dbReference type="InterPro" id="IPR023468">
    <property type="entry name" value="Riboflavin_kinase"/>
</dbReference>
<keyword evidence="7" id="KW-0548">Nucleotidyltransferase</keyword>
<comment type="catalytic activity">
    <reaction evidence="11">
        <text>FMN + ATP + H(+) = FAD + diphosphate</text>
        <dbReference type="Rhea" id="RHEA:17237"/>
        <dbReference type="ChEBI" id="CHEBI:15378"/>
        <dbReference type="ChEBI" id="CHEBI:30616"/>
        <dbReference type="ChEBI" id="CHEBI:33019"/>
        <dbReference type="ChEBI" id="CHEBI:57692"/>
        <dbReference type="ChEBI" id="CHEBI:58210"/>
        <dbReference type="EC" id="2.7.7.2"/>
    </reaction>
</comment>
<organism evidence="13 14">
    <name type="scientific">Bacillus cereus</name>
    <dbReference type="NCBI Taxonomy" id="1396"/>
    <lineage>
        <taxon>Bacteria</taxon>
        <taxon>Bacillati</taxon>
        <taxon>Bacillota</taxon>
        <taxon>Bacilli</taxon>
        <taxon>Bacillales</taxon>
        <taxon>Bacillaceae</taxon>
        <taxon>Bacillus</taxon>
        <taxon>Bacillus cereus group</taxon>
    </lineage>
</organism>
<dbReference type="AlphaFoldDB" id="A0A2B0LR24"/>
<comment type="similarity">
    <text evidence="2">Belongs to the RibF family.</text>
</comment>
<keyword evidence="10" id="KW-0067">ATP-binding</keyword>
<dbReference type="GO" id="GO:0003919">
    <property type="term" value="F:FMN adenylyltransferase activity"/>
    <property type="evidence" value="ECO:0007669"/>
    <property type="project" value="UniProtKB-EC"/>
</dbReference>
<name>A0A2B0LR24_BACCE</name>
<gene>
    <name evidence="13" type="ORF">COI93_21750</name>
</gene>
<dbReference type="GO" id="GO:0009231">
    <property type="term" value="P:riboflavin biosynthetic process"/>
    <property type="evidence" value="ECO:0007669"/>
    <property type="project" value="InterPro"/>
</dbReference>
<evidence type="ECO:0000256" key="9">
    <source>
        <dbReference type="ARBA" id="ARBA00022827"/>
    </source>
</evidence>
<dbReference type="InterPro" id="IPR015864">
    <property type="entry name" value="FAD_synthase"/>
</dbReference>
<evidence type="ECO:0000256" key="1">
    <source>
        <dbReference type="ARBA" id="ARBA00004726"/>
    </source>
</evidence>
<evidence type="ECO:0000256" key="7">
    <source>
        <dbReference type="ARBA" id="ARBA00022695"/>
    </source>
</evidence>
<evidence type="ECO:0000259" key="12">
    <source>
        <dbReference type="Pfam" id="PF06574"/>
    </source>
</evidence>
<comment type="caution">
    <text evidence="13">The sequence shown here is derived from an EMBL/GenBank/DDBJ whole genome shotgun (WGS) entry which is preliminary data.</text>
</comment>
<proteinExistence type="inferred from homology"/>
<accession>A0A2B0LR24</accession>